<name>A0A0U5B403_9BACL</name>
<dbReference type="Pfam" id="PF16285">
    <property type="entry name" value="DUF4931_N"/>
    <property type="match status" value="1"/>
</dbReference>
<proteinExistence type="predicted"/>
<organism evidence="1 2">
    <name type="scientific">Aneurinibacillus soli</name>
    <dbReference type="NCBI Taxonomy" id="1500254"/>
    <lineage>
        <taxon>Bacteria</taxon>
        <taxon>Bacillati</taxon>
        <taxon>Bacillota</taxon>
        <taxon>Bacilli</taxon>
        <taxon>Bacillales</taxon>
        <taxon>Paenibacillaceae</taxon>
        <taxon>Aneurinibacillus group</taxon>
        <taxon>Aneurinibacillus</taxon>
    </lineage>
</organism>
<dbReference type="InterPro" id="IPR036265">
    <property type="entry name" value="HIT-like_sf"/>
</dbReference>
<reference evidence="1 2" key="1">
    <citation type="submission" date="2015-12" db="EMBL/GenBank/DDBJ databases">
        <title>Genome sequence of Aneurinibacillus soli.</title>
        <authorList>
            <person name="Lee J.S."/>
            <person name="Lee K.C."/>
            <person name="Kim K.K."/>
            <person name="Lee B.W."/>
        </authorList>
    </citation>
    <scope>NUCLEOTIDE SEQUENCE [LARGE SCALE GENOMIC DNA]</scope>
    <source>
        <strain evidence="1 2">CB4</strain>
    </source>
</reference>
<evidence type="ECO:0000313" key="2">
    <source>
        <dbReference type="Proteomes" id="UP000217696"/>
    </source>
</evidence>
<dbReference type="InterPro" id="IPR046322">
    <property type="entry name" value="DUF4931"/>
</dbReference>
<dbReference type="EMBL" id="AP017312">
    <property type="protein sequence ID" value="BAU28111.1"/>
    <property type="molecule type" value="Genomic_DNA"/>
</dbReference>
<dbReference type="RefSeq" id="WP_157737940.1">
    <property type="nucleotide sequence ID" value="NZ_AP017312.1"/>
</dbReference>
<dbReference type="SUPFAM" id="SSF54197">
    <property type="entry name" value="HIT-like"/>
    <property type="match status" value="1"/>
</dbReference>
<accession>A0A0U5B403</accession>
<dbReference type="InterPro" id="IPR049285">
    <property type="entry name" value="DUF4931_C"/>
</dbReference>
<sequence>MNTYMTFITNVARQKPSTLHNSETACPFCDRDTLYKEGVILAKEDPFLIVENKFQTLDRAYQMVLIETEACNHGDLSMYAPDYLYRLFRFALANWEALEASGKFRSVIFFKNHGIHSGGSIYHPHMQFVGLTDVDYRERVEARQFMGLIVDQQPGVELNLSTFPRAGFTEFNVVLTDRTKLDEFSNYVQIAVHFILNVMNTKYKSFNIFFYQFEDRLIAKIILRAPGSPYLMGYSIVQVPNTLADVVEKVQSLYFSK</sequence>
<dbReference type="AlphaFoldDB" id="A0A0U5B403"/>
<dbReference type="Proteomes" id="UP000217696">
    <property type="component" value="Chromosome"/>
</dbReference>
<gene>
    <name evidence="1" type="ORF">CB4_02285</name>
</gene>
<keyword evidence="2" id="KW-1185">Reference proteome</keyword>
<dbReference type="Pfam" id="PF20956">
    <property type="entry name" value="DUF4931_C"/>
    <property type="match status" value="1"/>
</dbReference>
<dbReference type="KEGG" id="asoc:CB4_02285"/>
<evidence type="ECO:0000313" key="1">
    <source>
        <dbReference type="EMBL" id="BAU28111.1"/>
    </source>
</evidence>
<dbReference type="Gene3D" id="3.30.428.10">
    <property type="entry name" value="HIT-like"/>
    <property type="match status" value="1"/>
</dbReference>
<protein>
    <submittedName>
        <fullName evidence="1">Uncharacterized protein</fullName>
    </submittedName>
</protein>